<organism evidence="1 2">
    <name type="scientific">Xenorhabdus yunnanensis</name>
    <dbReference type="NCBI Taxonomy" id="3025878"/>
    <lineage>
        <taxon>Bacteria</taxon>
        <taxon>Pseudomonadati</taxon>
        <taxon>Pseudomonadota</taxon>
        <taxon>Gammaproteobacteria</taxon>
        <taxon>Enterobacterales</taxon>
        <taxon>Morganellaceae</taxon>
        <taxon>Xenorhabdus</taxon>
    </lineage>
</organism>
<dbReference type="RefSeq" id="WP_273556907.1">
    <property type="nucleotide sequence ID" value="NZ_JAQRFI010000133.1"/>
</dbReference>
<evidence type="ECO:0008006" key="3">
    <source>
        <dbReference type="Google" id="ProtNLM"/>
    </source>
</evidence>
<accession>A0ABT5LKQ1</accession>
<evidence type="ECO:0000313" key="1">
    <source>
        <dbReference type="EMBL" id="MDC9591701.1"/>
    </source>
</evidence>
<dbReference type="Proteomes" id="UP001217178">
    <property type="component" value="Unassembled WGS sequence"/>
</dbReference>
<gene>
    <name evidence="1" type="ORF">PSI23_21065</name>
</gene>
<protein>
    <recommendedName>
        <fullName evidence="3">Phage protein</fullName>
    </recommendedName>
</protein>
<name>A0ABT5LKQ1_9GAMM</name>
<keyword evidence="2" id="KW-1185">Reference proteome</keyword>
<dbReference type="EMBL" id="JAQRFI010000133">
    <property type="protein sequence ID" value="MDC9591701.1"/>
    <property type="molecule type" value="Genomic_DNA"/>
</dbReference>
<evidence type="ECO:0000313" key="2">
    <source>
        <dbReference type="Proteomes" id="UP001217178"/>
    </source>
</evidence>
<comment type="caution">
    <text evidence="1">The sequence shown here is derived from an EMBL/GenBank/DDBJ whole genome shotgun (WGS) entry which is preliminary data.</text>
</comment>
<proteinExistence type="predicted"/>
<sequence length="131" mass="14641">MMKFEELRPESQQAAREALVNALNIEMESRRYIDNDRAKYIARNIRDSFIALETEDPKRGSGSDEAKDEEAGEDVNLCDCILVGGVDTQADMTCGTVYGCKQKGDVDFQVILNQRNKEIETLAAVTMANMV</sequence>
<reference evidence="1 2" key="1">
    <citation type="submission" date="2023-02" db="EMBL/GenBank/DDBJ databases">
        <title>Entomopathogenic bacteria.</title>
        <authorList>
            <person name="Machado R.A."/>
        </authorList>
    </citation>
    <scope>NUCLEOTIDE SEQUENCE [LARGE SCALE GENOMIC DNA]</scope>
    <source>
        <strain evidence="1 2">XENO-10</strain>
    </source>
</reference>